<dbReference type="Proteomes" id="UP001325479">
    <property type="component" value="Chromosome"/>
</dbReference>
<reference evidence="1 2" key="1">
    <citation type="submission" date="2023-12" db="EMBL/GenBank/DDBJ databases">
        <title>Genome sequencing and assembly of bacterial species from a model synthetic community.</title>
        <authorList>
            <person name="Hogle S.L."/>
        </authorList>
    </citation>
    <scope>NUCLEOTIDE SEQUENCE [LARGE SCALE GENOMIC DNA]</scope>
    <source>
        <strain evidence="1 2">HAMBI 2494</strain>
    </source>
</reference>
<dbReference type="RefSeq" id="WP_157977936.1">
    <property type="nucleotide sequence ID" value="NZ_CP139965.1"/>
</dbReference>
<gene>
    <name evidence="1" type="ORF">U0042_00110</name>
</gene>
<protein>
    <submittedName>
        <fullName evidence="1">Uncharacterized protein</fullName>
    </submittedName>
</protein>
<sequence length="122" mass="13511">MEKAAYLVAQYWDNGGSVRCYRAAERSGTGYCDKRQRCTKVLRFDFQTRIASSPLGSIHFQTVTRHPVLRSFDANDAAFSSASELRPAADFAFNAGCRRDDFPTQLLLPLDSHDDVSAAGVT</sequence>
<evidence type="ECO:0000313" key="1">
    <source>
        <dbReference type="EMBL" id="WQD78163.1"/>
    </source>
</evidence>
<accession>A0ABZ0WLC7</accession>
<name>A0ABZ0WLC7_9BURK</name>
<evidence type="ECO:0000313" key="2">
    <source>
        <dbReference type="Proteomes" id="UP001325479"/>
    </source>
</evidence>
<keyword evidence="2" id="KW-1185">Reference proteome</keyword>
<dbReference type="EMBL" id="CP139965">
    <property type="protein sequence ID" value="WQD78163.1"/>
    <property type="molecule type" value="Genomic_DNA"/>
</dbReference>
<proteinExistence type="predicted"/>
<organism evidence="1 2">
    <name type="scientific">Paraburkholderia kururiensis</name>
    <dbReference type="NCBI Taxonomy" id="984307"/>
    <lineage>
        <taxon>Bacteria</taxon>
        <taxon>Pseudomonadati</taxon>
        <taxon>Pseudomonadota</taxon>
        <taxon>Betaproteobacteria</taxon>
        <taxon>Burkholderiales</taxon>
        <taxon>Burkholderiaceae</taxon>
        <taxon>Paraburkholderia</taxon>
    </lineage>
</organism>